<dbReference type="Proteomes" id="UP000249499">
    <property type="component" value="Plasmid pRt1078"/>
</dbReference>
<proteinExistence type="predicted"/>
<dbReference type="GO" id="GO:0009366">
    <property type="term" value="C:enterobactin synthetase complex"/>
    <property type="evidence" value="ECO:0007669"/>
    <property type="project" value="TreeGrafter"/>
</dbReference>
<dbReference type="EMBL" id="CP117256">
    <property type="protein sequence ID" value="WFR97528.1"/>
    <property type="molecule type" value="Genomic_DNA"/>
</dbReference>
<geneLocation type="plasmid" evidence="2 3">
    <name>pRt1078</name>
</geneLocation>
<feature type="domain" description="Condensation" evidence="1">
    <location>
        <begin position="36"/>
        <end position="452"/>
    </location>
</feature>
<dbReference type="SUPFAM" id="SSF52777">
    <property type="entry name" value="CoA-dependent acyltransferases"/>
    <property type="match status" value="2"/>
</dbReference>
<dbReference type="PANTHER" id="PTHR45527:SF1">
    <property type="entry name" value="FATTY ACID SYNTHASE"/>
    <property type="match status" value="1"/>
</dbReference>
<accession>A0AAF1K7T3</accession>
<evidence type="ECO:0000313" key="2">
    <source>
        <dbReference type="EMBL" id="WFR97528.1"/>
    </source>
</evidence>
<gene>
    <name evidence="2" type="ORF">PR017_20130</name>
</gene>
<dbReference type="GO" id="GO:0031177">
    <property type="term" value="F:phosphopantetheine binding"/>
    <property type="evidence" value="ECO:0007669"/>
    <property type="project" value="TreeGrafter"/>
</dbReference>
<dbReference type="GO" id="GO:0009239">
    <property type="term" value="P:enterobactin biosynthetic process"/>
    <property type="evidence" value="ECO:0007669"/>
    <property type="project" value="TreeGrafter"/>
</dbReference>
<reference evidence="2 3" key="1">
    <citation type="journal article" date="2018" name="Sci. Rep.">
        <title>Rhizobium tumorigenes sp. nov., a novel plant tumorigenic bacterium isolated from cane gall tumors on thornless blackberry.</title>
        <authorList>
            <person name="Kuzmanovi N."/>
            <person name="Smalla K."/>
            <person name="Gronow S."/>
            <person name="PuBawska J."/>
        </authorList>
    </citation>
    <scope>NUCLEOTIDE SEQUENCE [LARGE SCALE GENOMIC DNA]</scope>
    <source>
        <strain evidence="2 3">1078</strain>
    </source>
</reference>
<dbReference type="Gene3D" id="3.30.559.30">
    <property type="entry name" value="Nonribosomal peptide synthetase, condensation domain"/>
    <property type="match status" value="1"/>
</dbReference>
<dbReference type="Pfam" id="PF00668">
    <property type="entry name" value="Condensation"/>
    <property type="match status" value="1"/>
</dbReference>
<name>A0AAF1K7T3_9HYPH</name>
<dbReference type="PANTHER" id="PTHR45527">
    <property type="entry name" value="NONRIBOSOMAL PEPTIDE SYNTHETASE"/>
    <property type="match status" value="1"/>
</dbReference>
<dbReference type="RefSeq" id="WP_111221312.1">
    <property type="nucleotide sequence ID" value="NZ_CP117256.1"/>
</dbReference>
<dbReference type="AlphaFoldDB" id="A0AAF1K7T3"/>
<keyword evidence="3" id="KW-1185">Reference proteome</keyword>
<evidence type="ECO:0000259" key="1">
    <source>
        <dbReference type="Pfam" id="PF00668"/>
    </source>
</evidence>
<dbReference type="GO" id="GO:0047527">
    <property type="term" value="F:2,3-dihydroxybenzoate-serine ligase activity"/>
    <property type="evidence" value="ECO:0007669"/>
    <property type="project" value="TreeGrafter"/>
</dbReference>
<reference evidence="3" key="2">
    <citation type="journal article" date="2023" name="MicrobiologyOpen">
        <title>Genomics of the tumorigenes clade of the family Rhizobiaceae and description of Rhizobium rhododendri sp. nov.</title>
        <authorList>
            <person name="Kuzmanovic N."/>
            <person name="diCenzo G.C."/>
            <person name="Bunk B."/>
            <person name="Sproeer C."/>
            <person name="Fruehling A."/>
            <person name="Neumann-Schaal M."/>
            <person name="Overmann J."/>
            <person name="Smalla K."/>
        </authorList>
    </citation>
    <scope>NUCLEOTIDE SEQUENCE [LARGE SCALE GENOMIC DNA]</scope>
    <source>
        <strain evidence="3">1078</strain>
        <plasmid evidence="3">pRt1078</plasmid>
    </source>
</reference>
<dbReference type="Gene3D" id="3.30.559.10">
    <property type="entry name" value="Chloramphenicol acetyltransferase-like domain"/>
    <property type="match status" value="1"/>
</dbReference>
<dbReference type="InterPro" id="IPR023213">
    <property type="entry name" value="CAT-like_dom_sf"/>
</dbReference>
<organism evidence="2 3">
    <name type="scientific">Rhizobium tumorigenes</name>
    <dbReference type="NCBI Taxonomy" id="2041385"/>
    <lineage>
        <taxon>Bacteria</taxon>
        <taxon>Pseudomonadati</taxon>
        <taxon>Pseudomonadota</taxon>
        <taxon>Alphaproteobacteria</taxon>
        <taxon>Hyphomicrobiales</taxon>
        <taxon>Rhizobiaceae</taxon>
        <taxon>Rhizobium/Agrobacterium group</taxon>
        <taxon>Rhizobium</taxon>
    </lineage>
</organism>
<sequence>MIADRQTLLRQRLASAGLGGAAKGDGIPRRADPRQAVLSSAQQQTWLYQQAFPGSVSNNLGLVITFNGQVDENRIAAAVDRIVERHEILRTTYHGGPDGVAYQHIRQSMRVPKSFANVSGEEAMALAKASLLTPFDLETEAPLRLLFFRTGVDEIMFALVVHHIIWDGATFDLFSKELERAYEAGAANPPALLVHYADIAEWDRNRQPRIADDDREYWIRRLAAPRPPKTLRTNTGDIAADPESAGRVDYRLASSLDLTRLAASHRVTPFIAFLACWAAVLSRKDADEVTVGTTVLTRDHIEAENLIGNFANHIVLRLPVGSASASRTLIRATAAEFDAGFAHRNLPYETVVEALGGQEIAAPPNLFDSLVVFIPSGTEGPRLPGIATRWQRLHNDATQFPLVPLGLEVFVRGRGAQTVIDVEATYARNAFCSETITELLSQLDNTIRDAVQEVW</sequence>
<keyword evidence="2" id="KW-0614">Plasmid</keyword>
<dbReference type="GO" id="GO:0005829">
    <property type="term" value="C:cytosol"/>
    <property type="evidence" value="ECO:0007669"/>
    <property type="project" value="TreeGrafter"/>
</dbReference>
<protein>
    <submittedName>
        <fullName evidence="2">Condensation domain-containing protein</fullName>
    </submittedName>
</protein>
<evidence type="ECO:0000313" key="3">
    <source>
        <dbReference type="Proteomes" id="UP000249499"/>
    </source>
</evidence>
<dbReference type="KEGG" id="rtu:PR017_20130"/>
<dbReference type="InterPro" id="IPR001242">
    <property type="entry name" value="Condensation_dom"/>
</dbReference>
<dbReference type="GO" id="GO:0043041">
    <property type="term" value="P:amino acid activation for nonribosomal peptide biosynthetic process"/>
    <property type="evidence" value="ECO:0007669"/>
    <property type="project" value="TreeGrafter"/>
</dbReference>